<evidence type="ECO:0000256" key="2">
    <source>
        <dbReference type="ARBA" id="ARBA00004752"/>
    </source>
</evidence>
<dbReference type="EMBL" id="LS974202">
    <property type="protein sequence ID" value="SSC13402.1"/>
    <property type="molecule type" value="Genomic_DNA"/>
</dbReference>
<comment type="function">
    <text evidence="9 10">Cell wall formation. Catalyzes the addition of glutamate to the nucleotide precursor UDP-N-acetylmuramoyl-L-alanine (UMA).</text>
</comment>
<evidence type="ECO:0000256" key="5">
    <source>
        <dbReference type="ARBA" id="ARBA00022618"/>
    </source>
</evidence>
<dbReference type="PROSITE" id="PS01011">
    <property type="entry name" value="FOLYLPOLYGLU_SYNT_1"/>
    <property type="match status" value="1"/>
</dbReference>
<evidence type="ECO:0000256" key="10">
    <source>
        <dbReference type="RuleBase" id="RU003664"/>
    </source>
</evidence>
<dbReference type="GO" id="GO:0071555">
    <property type="term" value="P:cell wall organization"/>
    <property type="evidence" value="ECO:0007669"/>
    <property type="project" value="UniProtKB-KW"/>
</dbReference>
<protein>
    <recommendedName>
        <fullName evidence="9 10">UDP-N-acetylmuramoylalanine--D-glutamate ligase</fullName>
        <ecNumber evidence="9 10">6.3.2.9</ecNumber>
    </recommendedName>
    <alternativeName>
        <fullName evidence="9">D-glutamic acid-adding enzyme</fullName>
    </alternativeName>
    <alternativeName>
        <fullName evidence="9">UDP-N-acetylmuramoyl-L-alanyl-D-glutamate synthetase</fullName>
    </alternativeName>
</protein>
<comment type="similarity">
    <text evidence="9">Belongs to the MurCDEF family.</text>
</comment>
<dbReference type="InterPro" id="IPR013221">
    <property type="entry name" value="Mur_ligase_cen"/>
</dbReference>
<dbReference type="GO" id="GO:0008360">
    <property type="term" value="P:regulation of cell shape"/>
    <property type="evidence" value="ECO:0007669"/>
    <property type="project" value="UniProtKB-KW"/>
</dbReference>
<keyword evidence="3 9" id="KW-0963">Cytoplasm</keyword>
<feature type="domain" description="Mur ligase central" evidence="12">
    <location>
        <begin position="113"/>
        <end position="221"/>
    </location>
</feature>
<dbReference type="KEGG" id="minf:MESINF_1962"/>
<comment type="catalytic activity">
    <reaction evidence="9 10">
        <text>UDP-N-acetyl-alpha-D-muramoyl-L-alanine + D-glutamate + ATP = UDP-N-acetyl-alpha-D-muramoyl-L-alanyl-D-glutamate + ADP + phosphate + H(+)</text>
        <dbReference type="Rhea" id="RHEA:16429"/>
        <dbReference type="ChEBI" id="CHEBI:15378"/>
        <dbReference type="ChEBI" id="CHEBI:29986"/>
        <dbReference type="ChEBI" id="CHEBI:30616"/>
        <dbReference type="ChEBI" id="CHEBI:43474"/>
        <dbReference type="ChEBI" id="CHEBI:83898"/>
        <dbReference type="ChEBI" id="CHEBI:83900"/>
        <dbReference type="ChEBI" id="CHEBI:456216"/>
        <dbReference type="EC" id="6.3.2.9"/>
    </reaction>
</comment>
<dbReference type="SUPFAM" id="SSF53623">
    <property type="entry name" value="MurD-like peptide ligases, catalytic domain"/>
    <property type="match status" value="1"/>
</dbReference>
<gene>
    <name evidence="9 13" type="primary">murD</name>
    <name evidence="13" type="ORF">MESINF_1962</name>
</gene>
<evidence type="ECO:0000259" key="12">
    <source>
        <dbReference type="Pfam" id="PF08245"/>
    </source>
</evidence>
<dbReference type="PANTHER" id="PTHR43692:SF1">
    <property type="entry name" value="UDP-N-ACETYLMURAMOYLALANINE--D-GLUTAMATE LIGASE"/>
    <property type="match status" value="1"/>
</dbReference>
<dbReference type="Pfam" id="PF02875">
    <property type="entry name" value="Mur_ligase_C"/>
    <property type="match status" value="1"/>
</dbReference>
<dbReference type="GO" id="GO:0004326">
    <property type="term" value="F:tetrahydrofolylpolyglutamate synthase activity"/>
    <property type="evidence" value="ECO:0007669"/>
    <property type="project" value="InterPro"/>
</dbReference>
<comment type="pathway">
    <text evidence="2 9 10">Cell wall biogenesis; peptidoglycan biosynthesis.</text>
</comment>
<evidence type="ECO:0000256" key="6">
    <source>
        <dbReference type="ARBA" id="ARBA00022741"/>
    </source>
</evidence>
<dbReference type="GO" id="GO:0009252">
    <property type="term" value="P:peptidoglycan biosynthetic process"/>
    <property type="evidence" value="ECO:0007669"/>
    <property type="project" value="UniProtKB-UniRule"/>
</dbReference>
<dbReference type="HAMAP" id="MF_00639">
    <property type="entry name" value="MurD"/>
    <property type="match status" value="1"/>
</dbReference>
<evidence type="ECO:0000256" key="9">
    <source>
        <dbReference type="HAMAP-Rule" id="MF_00639"/>
    </source>
</evidence>
<keyword evidence="9 10" id="KW-0133">Cell shape</keyword>
<dbReference type="Gene3D" id="3.90.190.20">
    <property type="entry name" value="Mur ligase, C-terminal domain"/>
    <property type="match status" value="1"/>
</dbReference>
<evidence type="ECO:0000256" key="4">
    <source>
        <dbReference type="ARBA" id="ARBA00022598"/>
    </source>
</evidence>
<comment type="subcellular location">
    <subcellularLocation>
        <location evidence="1 9 10">Cytoplasm</location>
    </subcellularLocation>
</comment>
<dbReference type="SUPFAM" id="SSF53244">
    <property type="entry name" value="MurD-like peptide ligases, peptide-binding domain"/>
    <property type="match status" value="1"/>
</dbReference>
<evidence type="ECO:0000313" key="13">
    <source>
        <dbReference type="EMBL" id="SSC13402.1"/>
    </source>
</evidence>
<keyword evidence="4 9" id="KW-0436">Ligase</keyword>
<reference evidence="13 14" key="1">
    <citation type="submission" date="2017-01" db="EMBL/GenBank/DDBJ databases">
        <authorList>
            <person name="Erauso G."/>
        </authorList>
    </citation>
    <scope>NUCLEOTIDE SEQUENCE [LARGE SCALE GENOMIC DNA]</scope>
    <source>
        <strain evidence="13">MESINF1</strain>
    </source>
</reference>
<organism evidence="13 14">
    <name type="scientific">Mesotoga infera</name>
    <dbReference type="NCBI Taxonomy" id="1236046"/>
    <lineage>
        <taxon>Bacteria</taxon>
        <taxon>Thermotogati</taxon>
        <taxon>Thermotogota</taxon>
        <taxon>Thermotogae</taxon>
        <taxon>Kosmotogales</taxon>
        <taxon>Kosmotogaceae</taxon>
        <taxon>Mesotoga</taxon>
    </lineage>
</organism>
<dbReference type="GO" id="GO:0008764">
    <property type="term" value="F:UDP-N-acetylmuramoylalanine-D-glutamate ligase activity"/>
    <property type="evidence" value="ECO:0007669"/>
    <property type="project" value="UniProtKB-UniRule"/>
</dbReference>
<dbReference type="Gene3D" id="3.40.1190.10">
    <property type="entry name" value="Mur-like, catalytic domain"/>
    <property type="match status" value="1"/>
</dbReference>
<dbReference type="InterPro" id="IPR036615">
    <property type="entry name" value="Mur_ligase_C_dom_sf"/>
</dbReference>
<dbReference type="EC" id="6.3.2.9" evidence="9 10"/>
<dbReference type="Pfam" id="PF21377">
    <property type="entry name" value="MurD_N"/>
    <property type="match status" value="1"/>
</dbReference>
<dbReference type="UniPathway" id="UPA00219"/>
<keyword evidence="9 10" id="KW-0573">Peptidoglycan synthesis</keyword>
<evidence type="ECO:0000256" key="8">
    <source>
        <dbReference type="ARBA" id="ARBA00023306"/>
    </source>
</evidence>
<dbReference type="AlphaFoldDB" id="A0A7Z7PS28"/>
<accession>A0A7Z7PS28</accession>
<dbReference type="Pfam" id="PF08245">
    <property type="entry name" value="Mur_ligase_M"/>
    <property type="match status" value="1"/>
</dbReference>
<keyword evidence="14" id="KW-1185">Reference proteome</keyword>
<dbReference type="GO" id="GO:0005737">
    <property type="term" value="C:cytoplasm"/>
    <property type="evidence" value="ECO:0007669"/>
    <property type="project" value="UniProtKB-SubCell"/>
</dbReference>
<evidence type="ECO:0000256" key="3">
    <source>
        <dbReference type="ARBA" id="ARBA00022490"/>
    </source>
</evidence>
<keyword evidence="8 9" id="KW-0131">Cell cycle</keyword>
<dbReference type="PANTHER" id="PTHR43692">
    <property type="entry name" value="UDP-N-ACETYLMURAMOYLALANINE--D-GLUTAMATE LIGASE"/>
    <property type="match status" value="1"/>
</dbReference>
<dbReference type="GO" id="GO:0051301">
    <property type="term" value="P:cell division"/>
    <property type="evidence" value="ECO:0007669"/>
    <property type="project" value="UniProtKB-KW"/>
</dbReference>
<evidence type="ECO:0000313" key="14">
    <source>
        <dbReference type="Proteomes" id="UP000250796"/>
    </source>
</evidence>
<dbReference type="InterPro" id="IPR018109">
    <property type="entry name" value="Folylpolyglutamate_synth_CS"/>
</dbReference>
<dbReference type="InterPro" id="IPR004101">
    <property type="entry name" value="Mur_ligase_C"/>
</dbReference>
<feature type="binding site" evidence="9">
    <location>
        <begin position="115"/>
        <end position="121"/>
    </location>
    <ligand>
        <name>ATP</name>
        <dbReference type="ChEBI" id="CHEBI:30616"/>
    </ligand>
</feature>
<dbReference type="GO" id="GO:0005524">
    <property type="term" value="F:ATP binding"/>
    <property type="evidence" value="ECO:0007669"/>
    <property type="project" value="UniProtKB-UniRule"/>
</dbReference>
<evidence type="ECO:0000256" key="7">
    <source>
        <dbReference type="ARBA" id="ARBA00022840"/>
    </source>
</evidence>
<dbReference type="Proteomes" id="UP000250796">
    <property type="component" value="Chromosome MESINF"/>
</dbReference>
<proteinExistence type="inferred from homology"/>
<evidence type="ECO:0000256" key="1">
    <source>
        <dbReference type="ARBA" id="ARBA00004496"/>
    </source>
</evidence>
<dbReference type="InterPro" id="IPR036565">
    <property type="entry name" value="Mur-like_cat_sf"/>
</dbReference>
<keyword evidence="9 10" id="KW-0961">Cell wall biogenesis/degradation</keyword>
<dbReference type="Gene3D" id="3.40.50.720">
    <property type="entry name" value="NAD(P)-binding Rossmann-like Domain"/>
    <property type="match status" value="1"/>
</dbReference>
<keyword evidence="7 9" id="KW-0067">ATP-binding</keyword>
<evidence type="ECO:0000259" key="11">
    <source>
        <dbReference type="Pfam" id="PF02875"/>
    </source>
</evidence>
<feature type="domain" description="Mur ligase C-terminal" evidence="11">
    <location>
        <begin position="303"/>
        <end position="416"/>
    </location>
</feature>
<name>A0A7Z7PS28_9BACT</name>
<dbReference type="NCBIfam" id="TIGR01087">
    <property type="entry name" value="murD"/>
    <property type="match status" value="1"/>
</dbReference>
<sequence>MKSKIGFVGLGISNYRLLRVLRKECPSSSFFVSDMGSIEGEALEFLRDSGIEYEDNGHTERLMECGSFIVSPGVSPFSKVGRAILESGKPFTTELEVSLDILKSKPHGVIIGITGTNGKSTTVTMLGHVLAARGKSIFQGGNLGDPLAGILGESLEYYVLEVSSFQLKWFSRSDIRFHLSAVINIGEDHIDYHKTYEDYRQSKLRLVDMTEGFSLLPSCEKEFFEGKPQQGKILPFSMHGETDCCYDLGKFKIGGESFDSGDLPYEGIHNFEDTLVVMTLANLLGMPLRRVFEDLKKYEFLSHRLQFVGEIDGVKYYDDSKATNAHAVVAALKNFNPEKTVLVLGGKAKDETYGELLQLLKGLKSIIVLGSSMKSLIEKMRMSGINFELVGSMEEAVEAGRRNSCSGDSVVLSPAGSSYDLYRNYKERGDHFKSIVKSLAMGN</sequence>
<keyword evidence="6 9" id="KW-0547">Nucleotide-binding</keyword>
<dbReference type="InterPro" id="IPR005762">
    <property type="entry name" value="MurD"/>
</dbReference>
<keyword evidence="5 9" id="KW-0132">Cell division</keyword>